<dbReference type="PANTHER" id="PTHR11808">
    <property type="entry name" value="TRANS-SULFURATION ENZYME FAMILY MEMBER"/>
    <property type="match status" value="1"/>
</dbReference>
<evidence type="ECO:0000313" key="4">
    <source>
        <dbReference type="EMBL" id="CAK0840165.1"/>
    </source>
</evidence>
<organism evidence="4 5">
    <name type="scientific">Prorocentrum cordatum</name>
    <dbReference type="NCBI Taxonomy" id="2364126"/>
    <lineage>
        <taxon>Eukaryota</taxon>
        <taxon>Sar</taxon>
        <taxon>Alveolata</taxon>
        <taxon>Dinophyceae</taxon>
        <taxon>Prorocentrales</taxon>
        <taxon>Prorocentraceae</taxon>
        <taxon>Prorocentrum</taxon>
    </lineage>
</organism>
<protein>
    <recommendedName>
        <fullName evidence="6">Cystathionine gamma-lyase</fullName>
    </recommendedName>
</protein>
<dbReference type="InterPro" id="IPR015421">
    <property type="entry name" value="PyrdxlP-dep_Trfase_major"/>
</dbReference>
<evidence type="ECO:0000256" key="2">
    <source>
        <dbReference type="ARBA" id="ARBA00022898"/>
    </source>
</evidence>
<comment type="caution">
    <text evidence="4">The sequence shown here is derived from an EMBL/GenBank/DDBJ whole genome shotgun (WGS) entry which is preliminary data.</text>
</comment>
<dbReference type="SUPFAM" id="SSF53383">
    <property type="entry name" value="PLP-dependent transferases"/>
    <property type="match status" value="1"/>
</dbReference>
<proteinExistence type="inferred from homology"/>
<comment type="cofactor">
    <cofactor evidence="1 3">
        <name>pyridoxal 5'-phosphate</name>
        <dbReference type="ChEBI" id="CHEBI:597326"/>
    </cofactor>
</comment>
<dbReference type="InterPro" id="IPR015424">
    <property type="entry name" value="PyrdxlP-dep_Trfase"/>
</dbReference>
<keyword evidence="5" id="KW-1185">Reference proteome</keyword>
<dbReference type="Pfam" id="PF01053">
    <property type="entry name" value="Cys_Met_Meta_PP"/>
    <property type="match status" value="1"/>
</dbReference>
<evidence type="ECO:0008006" key="6">
    <source>
        <dbReference type="Google" id="ProtNLM"/>
    </source>
</evidence>
<evidence type="ECO:0000256" key="1">
    <source>
        <dbReference type="ARBA" id="ARBA00001933"/>
    </source>
</evidence>
<keyword evidence="2 3" id="KW-0663">Pyridoxal phosphate</keyword>
<name>A0ABN9T5S6_9DINO</name>
<sequence length="450" mass="48160">MESAHLKTTIVDGIIGPNVLYVVNPEKINTDDVLVIRKRMSSPMTTPVAEGTLQLMAGMRVTANVWGPSTPGVGKFLAHLQEMCGARVDPHANPMVSTVGLSAIASLWFSLIARGGADILMCSTAYGGTVQMTDIFDKTAARFQKHSFHIQGSAGVVPSIRAELARLAEARDQLLPTTVVFLEIPTNPDMKVPDIPELAALCSEHQRASGRQMLLLVDATFAPGSRVLRKIRDAAPDLCAMVFISMSKSVSRGLTTAGTVVANHTEEARDILRGCHEASAMLDINAKPDQMARLVENHAETEQRCQQAYNVAAAVGEQLRQAVRDITGQDMPLAFVTPEQAGAGFTTSTFSFNLPPVPGAGDEVNETLAQRYVDLLTADAKFKPCVSFGQDNGLVYATVPATSTQGAVRAEDKAKQAVGGVQLTRLSFPPACDMEGICRVLRQALAEVYA</sequence>
<dbReference type="InterPro" id="IPR000277">
    <property type="entry name" value="Cys/Met-Metab_PyrdxlP-dep_enz"/>
</dbReference>
<reference evidence="4" key="1">
    <citation type="submission" date="2023-10" db="EMBL/GenBank/DDBJ databases">
        <authorList>
            <person name="Chen Y."/>
            <person name="Shah S."/>
            <person name="Dougan E. K."/>
            <person name="Thang M."/>
            <person name="Chan C."/>
        </authorList>
    </citation>
    <scope>NUCLEOTIDE SEQUENCE [LARGE SCALE GENOMIC DNA]</scope>
</reference>
<evidence type="ECO:0000256" key="3">
    <source>
        <dbReference type="RuleBase" id="RU362118"/>
    </source>
</evidence>
<evidence type="ECO:0000313" key="5">
    <source>
        <dbReference type="Proteomes" id="UP001189429"/>
    </source>
</evidence>
<dbReference type="EMBL" id="CAUYUJ010014355">
    <property type="protein sequence ID" value="CAK0840165.1"/>
    <property type="molecule type" value="Genomic_DNA"/>
</dbReference>
<dbReference type="Proteomes" id="UP001189429">
    <property type="component" value="Unassembled WGS sequence"/>
</dbReference>
<dbReference type="Gene3D" id="3.40.640.10">
    <property type="entry name" value="Type I PLP-dependent aspartate aminotransferase-like (Major domain)"/>
    <property type="match status" value="1"/>
</dbReference>
<gene>
    <name evidence="4" type="ORF">PCOR1329_LOCUS35668</name>
</gene>
<accession>A0ABN9T5S6</accession>
<comment type="similarity">
    <text evidence="3">Belongs to the trans-sulfuration enzymes family.</text>
</comment>